<evidence type="ECO:0000256" key="3">
    <source>
        <dbReference type="ARBA" id="ARBA00022679"/>
    </source>
</evidence>
<dbReference type="PROSITE" id="PS00092">
    <property type="entry name" value="N6_MTASE"/>
    <property type="match status" value="1"/>
</dbReference>
<dbReference type="RefSeq" id="WP_323982265.1">
    <property type="nucleotide sequence ID" value="NZ_JAYKBW010000001.1"/>
</dbReference>
<feature type="domain" description="Type II methyltransferase M.TaqI-like" evidence="7">
    <location>
        <begin position="633"/>
        <end position="910"/>
    </location>
</feature>
<proteinExistence type="predicted"/>
<protein>
    <recommendedName>
        <fullName evidence="1">site-specific DNA-methyltransferase (adenine-specific)</fullName>
        <ecNumber evidence="1">2.1.1.72</ecNumber>
    </recommendedName>
</protein>
<keyword evidence="6" id="KW-0175">Coiled coil</keyword>
<evidence type="ECO:0000313" key="10">
    <source>
        <dbReference type="EMBL" id="MEB3073706.1"/>
    </source>
</evidence>
<reference evidence="10 11" key="1">
    <citation type="submission" date="2023-12" db="EMBL/GenBank/DDBJ databases">
        <title>Genomic sequences of Capnocytophaga and Parvimonas strains.</title>
        <authorList>
            <person name="Watt R.M."/>
            <person name="Wang M."/>
            <person name="Yang T."/>
            <person name="Tong W.M."/>
        </authorList>
    </citation>
    <scope>NUCLEOTIDE SEQUENCE [LARGE SCALE GENOMIC DNA]</scope>
    <source>
        <strain evidence="10 11">CCUG 13096</strain>
    </source>
</reference>
<keyword evidence="4" id="KW-0949">S-adenosyl-L-methionine</keyword>
<keyword evidence="2 10" id="KW-0489">Methyltransferase</keyword>
<accession>A0ABU5Z445</accession>
<feature type="domain" description="DUF7814" evidence="9">
    <location>
        <begin position="240"/>
        <end position="467"/>
    </location>
</feature>
<evidence type="ECO:0000313" key="11">
    <source>
        <dbReference type="Proteomes" id="UP001311730"/>
    </source>
</evidence>
<keyword evidence="3" id="KW-0808">Transferase</keyword>
<evidence type="ECO:0000256" key="5">
    <source>
        <dbReference type="ARBA" id="ARBA00047942"/>
    </source>
</evidence>
<evidence type="ECO:0000259" key="7">
    <source>
        <dbReference type="Pfam" id="PF07669"/>
    </source>
</evidence>
<dbReference type="Pfam" id="PF23653">
    <property type="entry name" value="DUF7149"/>
    <property type="match status" value="1"/>
</dbReference>
<comment type="catalytic activity">
    <reaction evidence="5">
        <text>a 2'-deoxyadenosine in DNA + S-adenosyl-L-methionine = an N(6)-methyl-2'-deoxyadenosine in DNA + S-adenosyl-L-homocysteine + H(+)</text>
        <dbReference type="Rhea" id="RHEA:15197"/>
        <dbReference type="Rhea" id="RHEA-COMP:12418"/>
        <dbReference type="Rhea" id="RHEA-COMP:12419"/>
        <dbReference type="ChEBI" id="CHEBI:15378"/>
        <dbReference type="ChEBI" id="CHEBI:57856"/>
        <dbReference type="ChEBI" id="CHEBI:59789"/>
        <dbReference type="ChEBI" id="CHEBI:90615"/>
        <dbReference type="ChEBI" id="CHEBI:90616"/>
        <dbReference type="EC" id="2.1.1.72"/>
    </reaction>
</comment>
<gene>
    <name evidence="10" type="ORF">VJJ08_00125</name>
</gene>
<dbReference type="GO" id="GO:0032259">
    <property type="term" value="P:methylation"/>
    <property type="evidence" value="ECO:0007669"/>
    <property type="project" value="UniProtKB-KW"/>
</dbReference>
<evidence type="ECO:0000256" key="2">
    <source>
        <dbReference type="ARBA" id="ARBA00022603"/>
    </source>
</evidence>
<keyword evidence="11" id="KW-1185">Reference proteome</keyword>
<dbReference type="PANTHER" id="PTHR33841:SF1">
    <property type="entry name" value="DNA METHYLTRANSFERASE A"/>
    <property type="match status" value="1"/>
</dbReference>
<dbReference type="EC" id="2.1.1.72" evidence="1"/>
<evidence type="ECO:0000256" key="4">
    <source>
        <dbReference type="ARBA" id="ARBA00022691"/>
    </source>
</evidence>
<organism evidence="10 11">
    <name type="scientific">Capnocytophaga gingivalis</name>
    <dbReference type="NCBI Taxonomy" id="1017"/>
    <lineage>
        <taxon>Bacteria</taxon>
        <taxon>Pseudomonadati</taxon>
        <taxon>Bacteroidota</taxon>
        <taxon>Flavobacteriia</taxon>
        <taxon>Flavobacteriales</taxon>
        <taxon>Flavobacteriaceae</taxon>
        <taxon>Capnocytophaga</taxon>
    </lineage>
</organism>
<dbReference type="PANTHER" id="PTHR33841">
    <property type="entry name" value="DNA METHYLTRANSFERASE YEEA-RELATED"/>
    <property type="match status" value="1"/>
</dbReference>
<dbReference type="InterPro" id="IPR056716">
    <property type="entry name" value="DUF7814"/>
</dbReference>
<dbReference type="InterPro" id="IPR011639">
    <property type="entry name" value="MethylTrfase_TaqI-like_dom"/>
</dbReference>
<dbReference type="Pfam" id="PF07669">
    <property type="entry name" value="Eco57I"/>
    <property type="match status" value="1"/>
</dbReference>
<evidence type="ECO:0000259" key="9">
    <source>
        <dbReference type="Pfam" id="PF25120"/>
    </source>
</evidence>
<dbReference type="InterPro" id="IPR002052">
    <property type="entry name" value="DNA_methylase_N6_adenine_CS"/>
</dbReference>
<dbReference type="Proteomes" id="UP001311730">
    <property type="component" value="Unassembled WGS sequence"/>
</dbReference>
<feature type="coiled-coil region" evidence="6">
    <location>
        <begin position="1292"/>
        <end position="1319"/>
    </location>
</feature>
<dbReference type="PRINTS" id="PR00507">
    <property type="entry name" value="N12N6MTFRASE"/>
</dbReference>
<sequence>MNNIVTSLNKAFLKLKPSRSEIDSFKANFKRLFTLIDDKESEEYNKNLISDFLKDTYYQQAYFMNTKERKDLVIRNGALPTDTAGVIIETKKFSNKSEMVSREQLNTKALQELVWYFLGERITHKNTEIKHLIITNVYEWFIFDAQVFERQFAQNKTLIKQYNDFINRTALDNKTEWFYKEIAQPTIEKVKEELHYTYFNLRDFQNIIENENAEDDNTLIPLYKILSPQHLLKLPFLNDSNTLDKGFYTELLHIIGLTETKNGGQIFIERLKEDERNEGTMLEETIAKLSSLNKIHHLKNATAYGETYEERLFNVALELNITWVNRILFLKLLEAQLISYHKGETSYAFLNFSKINEYDILERLFFEVLAKDYSLRNKEIASVYANIPYLNSSLFEPTELEHNALLISNLPDDKTIPILSTTVLKDAQGKRRVGALPSLQYLLEFLDAYDFSSEGSVEIQEENKTLINASVLGLIFEKINGYKDGSFFTPGVITMYMCRESLHRAVIQKFNREKGWQINTFEELKDHINPFNKEEREEANNIINDLRICDPAVGSGHFLVSALNECIAMKSELGILQDENKNRIHHQLKIENDELLVYEADDNEHFFLYNPKNVESQRVQKTLFQEKKTIIENCLFGVDINPNSVKICRLRLWIELLKNAYYKTPTQLETLPNIDINIKSGNSLLSRFALDTDLKTTLKKTNISITDYKEAFHKYQNAQSKEQKWDLEHFIDKVKHNFRTEITRNSKEAKELQSLKYEYYLKYESPQLFTEARTPEQEKHKKQLEQNIQKKEDEIEAINSNKIYENAFEWRFEFPQVLDNEGNYIGFDVVIGNPPYISTKGITAEFKKALEKEYGFADDTYNHFFFRGNELLKNKGVLTFITPKTFWTTQTKRNLRDLLLSQHLEYIFDTANPFESAMVDTSITSFSKMASKNEKMVFLDGSKDLQAPLRYEVAQSIFIDTQNAVIFKPTEYNMKIHSLYGKKVKELYEQWWDKISTSKNITKYSQELEAYRKSLKPGDITLLGCLTEGGVGLQTGNNGKYIAVRKSTKWAKNILESRPKKLLEVVKRYKTDLKFTNEEEAKAYLATLSEIEIATLFDELKEKFGRDIFGQGYIYRLIEDDEVADVETLTQDEKDNGIDPSKKFYVPYDKGDKDGNRWFLETPFAIAWNKENVGYLKTDPKARYQGYQFYFREGFCWNNVLTTYIKCRIKERTVHSTESMSFFSETDKIPEFYMVSIMNAKFTAYFVDSFVNSTSHCTTGDAKLIPIIVPTKETLKTFEKLFNSAIETKKAISLETISLNEAERKLSEIQERLDTIVNELYGI</sequence>
<name>A0ABU5Z445_9FLAO</name>
<dbReference type="InterPro" id="IPR050953">
    <property type="entry name" value="N4_N6_ade-DNA_methylase"/>
</dbReference>
<feature type="coiled-coil region" evidence="6">
    <location>
        <begin position="774"/>
        <end position="801"/>
    </location>
</feature>
<evidence type="ECO:0000256" key="6">
    <source>
        <dbReference type="SAM" id="Coils"/>
    </source>
</evidence>
<dbReference type="InterPro" id="IPR029063">
    <property type="entry name" value="SAM-dependent_MTases_sf"/>
</dbReference>
<dbReference type="Pfam" id="PF25120">
    <property type="entry name" value="DUF7814"/>
    <property type="match status" value="1"/>
</dbReference>
<dbReference type="InterPro" id="IPR055573">
    <property type="entry name" value="DUF7149"/>
</dbReference>
<dbReference type="GO" id="GO:0008168">
    <property type="term" value="F:methyltransferase activity"/>
    <property type="evidence" value="ECO:0007669"/>
    <property type="project" value="UniProtKB-KW"/>
</dbReference>
<evidence type="ECO:0000259" key="8">
    <source>
        <dbReference type="Pfam" id="PF23653"/>
    </source>
</evidence>
<dbReference type="EMBL" id="JAYKBW010000001">
    <property type="protein sequence ID" value="MEB3073706.1"/>
    <property type="molecule type" value="Genomic_DNA"/>
</dbReference>
<comment type="caution">
    <text evidence="10">The sequence shown here is derived from an EMBL/GenBank/DDBJ whole genome shotgun (WGS) entry which is preliminary data.</text>
</comment>
<dbReference type="Gene3D" id="3.40.50.150">
    <property type="entry name" value="Vaccinia Virus protein VP39"/>
    <property type="match status" value="2"/>
</dbReference>
<dbReference type="SUPFAM" id="SSF53335">
    <property type="entry name" value="S-adenosyl-L-methionine-dependent methyltransferases"/>
    <property type="match status" value="1"/>
</dbReference>
<feature type="domain" description="DUF7149" evidence="8">
    <location>
        <begin position="5"/>
        <end position="239"/>
    </location>
</feature>
<evidence type="ECO:0000256" key="1">
    <source>
        <dbReference type="ARBA" id="ARBA00011900"/>
    </source>
</evidence>